<dbReference type="CDD" id="cd05380">
    <property type="entry name" value="CAP_euk"/>
    <property type="match status" value="1"/>
</dbReference>
<dbReference type="Pfam" id="PF00188">
    <property type="entry name" value="CAP"/>
    <property type="match status" value="1"/>
</dbReference>
<gene>
    <name evidence="4" type="ORF">AK830_g4556</name>
</gene>
<dbReference type="PROSITE" id="PS01009">
    <property type="entry name" value="CRISP_1"/>
    <property type="match status" value="1"/>
</dbReference>
<dbReference type="InterPro" id="IPR014044">
    <property type="entry name" value="CAP_dom"/>
</dbReference>
<evidence type="ECO:0000259" key="3">
    <source>
        <dbReference type="SMART" id="SM00198"/>
    </source>
</evidence>
<comment type="caution">
    <text evidence="4">The sequence shown here is derived from an EMBL/GenBank/DDBJ whole genome shotgun (WGS) entry which is preliminary data.</text>
</comment>
<dbReference type="InterPro" id="IPR018244">
    <property type="entry name" value="Allrgn_V5/Tpx1_CS"/>
</dbReference>
<dbReference type="Proteomes" id="UP000050424">
    <property type="component" value="Unassembled WGS sequence"/>
</dbReference>
<dbReference type="PRINTS" id="PR00837">
    <property type="entry name" value="V5TPXLIKE"/>
</dbReference>
<dbReference type="PRINTS" id="PR00838">
    <property type="entry name" value="V5ALLERGEN"/>
</dbReference>
<dbReference type="PANTHER" id="PTHR10334">
    <property type="entry name" value="CYSTEINE-RICH SECRETORY PROTEIN-RELATED"/>
    <property type="match status" value="1"/>
</dbReference>
<dbReference type="EMBL" id="LKCW01000056">
    <property type="protein sequence ID" value="KPM41994.1"/>
    <property type="molecule type" value="Genomic_DNA"/>
</dbReference>
<feature type="domain" description="SCP" evidence="3">
    <location>
        <begin position="167"/>
        <end position="318"/>
    </location>
</feature>
<feature type="chain" id="PRO_5006136024" description="SCP domain-containing protein" evidence="2">
    <location>
        <begin position="18"/>
        <end position="335"/>
    </location>
</feature>
<evidence type="ECO:0000256" key="1">
    <source>
        <dbReference type="SAM" id="MobiDB-lite"/>
    </source>
</evidence>
<organism evidence="4 5">
    <name type="scientific">Neonectria ditissima</name>
    <dbReference type="NCBI Taxonomy" id="78410"/>
    <lineage>
        <taxon>Eukaryota</taxon>
        <taxon>Fungi</taxon>
        <taxon>Dikarya</taxon>
        <taxon>Ascomycota</taxon>
        <taxon>Pezizomycotina</taxon>
        <taxon>Sordariomycetes</taxon>
        <taxon>Hypocreomycetidae</taxon>
        <taxon>Hypocreales</taxon>
        <taxon>Nectriaceae</taxon>
        <taxon>Neonectria</taxon>
    </lineage>
</organism>
<evidence type="ECO:0000313" key="4">
    <source>
        <dbReference type="EMBL" id="KPM41994.1"/>
    </source>
</evidence>
<dbReference type="InterPro" id="IPR001283">
    <property type="entry name" value="CRISP-related"/>
</dbReference>
<keyword evidence="2" id="KW-0732">Signal</keyword>
<dbReference type="SUPFAM" id="SSF55797">
    <property type="entry name" value="PR-1-like"/>
    <property type="match status" value="1"/>
</dbReference>
<feature type="signal peptide" evidence="2">
    <location>
        <begin position="1"/>
        <end position="17"/>
    </location>
</feature>
<dbReference type="InterPro" id="IPR035940">
    <property type="entry name" value="CAP_sf"/>
</dbReference>
<proteinExistence type="predicted"/>
<dbReference type="GO" id="GO:0005576">
    <property type="term" value="C:extracellular region"/>
    <property type="evidence" value="ECO:0007669"/>
    <property type="project" value="InterPro"/>
</dbReference>
<dbReference type="OrthoDB" id="337038at2759"/>
<dbReference type="STRING" id="78410.A0A0P7BNJ1"/>
<reference evidence="4 5" key="1">
    <citation type="submission" date="2015-09" db="EMBL/GenBank/DDBJ databases">
        <title>Draft genome of a European isolate of the apple canker pathogen Neonectria ditissima.</title>
        <authorList>
            <person name="Gomez-Cortecero A."/>
            <person name="Harrison R.J."/>
            <person name="Armitage A.D."/>
        </authorList>
    </citation>
    <scope>NUCLEOTIDE SEQUENCE [LARGE SCALE GENOMIC DNA]</scope>
    <source>
        <strain evidence="4 5">R09/05</strain>
    </source>
</reference>
<keyword evidence="5" id="KW-1185">Reference proteome</keyword>
<accession>A0A0P7BNJ1</accession>
<protein>
    <recommendedName>
        <fullName evidence="3">SCP domain-containing protein</fullName>
    </recommendedName>
</protein>
<evidence type="ECO:0000313" key="5">
    <source>
        <dbReference type="Proteomes" id="UP000050424"/>
    </source>
</evidence>
<feature type="region of interest" description="Disordered" evidence="1">
    <location>
        <begin position="135"/>
        <end position="161"/>
    </location>
</feature>
<dbReference type="InterPro" id="IPR002413">
    <property type="entry name" value="V5_allergen-like"/>
</dbReference>
<sequence length="335" mass="36117">MKASMFIAGASALLAVASPINKRAMETEWVYEVVTVTVTAGQEQQAQATEVVYKAADPTTTTKKVSRKPKPTYVKPVVVTTVVEAAAVPTTTAAPKPAVTTVWVDAYDEPATTSKKTTKKVTTAKASTTKVAAVSTTVEEPVEETTAAAETKTETGTSSSSLSLDENYKTVMLNYHNLHRANHSVDALTWDSTLAQYAENSAKTCVFEHDMDQGSGGYGQNLASWGSTGDISDLQNQCGAQSVTNQWYNSEMDNWSYYGQENPPSGMNIQLYGHFTQVVWADTTKVGCATVSCAAGTMYDFEAWYTVCNYNPQGNYGGEYGKNVLEPLGEKMVTV</sequence>
<dbReference type="AlphaFoldDB" id="A0A0P7BNJ1"/>
<evidence type="ECO:0000256" key="2">
    <source>
        <dbReference type="SAM" id="SignalP"/>
    </source>
</evidence>
<dbReference type="Gene3D" id="3.40.33.10">
    <property type="entry name" value="CAP"/>
    <property type="match status" value="1"/>
</dbReference>
<name>A0A0P7BNJ1_9HYPO</name>
<dbReference type="SMART" id="SM00198">
    <property type="entry name" value="SCP"/>
    <property type="match status" value="1"/>
</dbReference>